<protein>
    <submittedName>
        <fullName evidence="1">Uncharacterized protein</fullName>
    </submittedName>
</protein>
<dbReference type="Proteomes" id="UP001499938">
    <property type="component" value="Unassembled WGS sequence"/>
</dbReference>
<reference evidence="2" key="1">
    <citation type="journal article" date="2019" name="Int. J. Syst. Evol. Microbiol.">
        <title>The Global Catalogue of Microorganisms (GCM) 10K type strain sequencing project: providing services to taxonomists for standard genome sequencing and annotation.</title>
        <authorList>
            <consortium name="The Broad Institute Genomics Platform"/>
            <consortium name="The Broad Institute Genome Sequencing Center for Infectious Disease"/>
            <person name="Wu L."/>
            <person name="Ma J."/>
        </authorList>
    </citation>
    <scope>NUCLEOTIDE SEQUENCE [LARGE SCALE GENOMIC DNA]</scope>
    <source>
        <strain evidence="2">JCM 15592</strain>
    </source>
</reference>
<dbReference type="EMBL" id="BAAAPO010000011">
    <property type="protein sequence ID" value="GAA1784217.1"/>
    <property type="molecule type" value="Genomic_DNA"/>
</dbReference>
<dbReference type="RefSeq" id="WP_344081361.1">
    <property type="nucleotide sequence ID" value="NZ_BAAAPO010000011.1"/>
</dbReference>
<gene>
    <name evidence="1" type="ORF">GCM10009811_06900</name>
</gene>
<evidence type="ECO:0000313" key="2">
    <source>
        <dbReference type="Proteomes" id="UP001499938"/>
    </source>
</evidence>
<organism evidence="1 2">
    <name type="scientific">Nostocoides veronense</name>
    <dbReference type="NCBI Taxonomy" id="330836"/>
    <lineage>
        <taxon>Bacteria</taxon>
        <taxon>Bacillati</taxon>
        <taxon>Actinomycetota</taxon>
        <taxon>Actinomycetes</taxon>
        <taxon>Micrococcales</taxon>
        <taxon>Intrasporangiaceae</taxon>
        <taxon>Nostocoides</taxon>
    </lineage>
</organism>
<accession>A0ABP4XN05</accession>
<keyword evidence="2" id="KW-1185">Reference proteome</keyword>
<comment type="caution">
    <text evidence="1">The sequence shown here is derived from an EMBL/GenBank/DDBJ whole genome shotgun (WGS) entry which is preliminary data.</text>
</comment>
<proteinExistence type="predicted"/>
<name>A0ABP4XN05_9MICO</name>
<evidence type="ECO:0000313" key="1">
    <source>
        <dbReference type="EMBL" id="GAA1784217.1"/>
    </source>
</evidence>
<sequence length="171" mass="17326">MSPCFIVEVSLSGGGVGVVGVGLGVVGVGFGGVGLVVGGEGLVAVGDGVVVEEDGVVAEGDGFVVEEGLGLVVEDVLEVETLVGDVAGPDAPSVPAGLHAVKPIRPAARRVAAVEIFAFMLIKPLVSSLSEPVPGPFPLRRMRRDEGCRWFRNEGITAPAGDEARNPSSLM</sequence>